<evidence type="ECO:0008006" key="3">
    <source>
        <dbReference type="Google" id="ProtNLM"/>
    </source>
</evidence>
<dbReference type="EMBL" id="MU864493">
    <property type="protein sequence ID" value="KAK4184338.1"/>
    <property type="molecule type" value="Genomic_DNA"/>
</dbReference>
<name>A0AAN6WLI7_9PEZI</name>
<organism evidence="1 2">
    <name type="scientific">Podospora australis</name>
    <dbReference type="NCBI Taxonomy" id="1536484"/>
    <lineage>
        <taxon>Eukaryota</taxon>
        <taxon>Fungi</taxon>
        <taxon>Dikarya</taxon>
        <taxon>Ascomycota</taxon>
        <taxon>Pezizomycotina</taxon>
        <taxon>Sordariomycetes</taxon>
        <taxon>Sordariomycetidae</taxon>
        <taxon>Sordariales</taxon>
        <taxon>Podosporaceae</taxon>
        <taxon>Podospora</taxon>
    </lineage>
</organism>
<protein>
    <recommendedName>
        <fullName evidence="3">F-box domain-containing protein</fullName>
    </recommendedName>
</protein>
<comment type="caution">
    <text evidence="1">The sequence shown here is derived from an EMBL/GenBank/DDBJ whole genome shotgun (WGS) entry which is preliminary data.</text>
</comment>
<evidence type="ECO:0000313" key="1">
    <source>
        <dbReference type="EMBL" id="KAK4184338.1"/>
    </source>
</evidence>
<reference evidence="1" key="1">
    <citation type="journal article" date="2023" name="Mol. Phylogenet. Evol.">
        <title>Genome-scale phylogeny and comparative genomics of the fungal order Sordariales.</title>
        <authorList>
            <person name="Hensen N."/>
            <person name="Bonometti L."/>
            <person name="Westerberg I."/>
            <person name="Brannstrom I.O."/>
            <person name="Guillou S."/>
            <person name="Cros-Aarteil S."/>
            <person name="Calhoun S."/>
            <person name="Haridas S."/>
            <person name="Kuo A."/>
            <person name="Mondo S."/>
            <person name="Pangilinan J."/>
            <person name="Riley R."/>
            <person name="LaButti K."/>
            <person name="Andreopoulos B."/>
            <person name="Lipzen A."/>
            <person name="Chen C."/>
            <person name="Yan M."/>
            <person name="Daum C."/>
            <person name="Ng V."/>
            <person name="Clum A."/>
            <person name="Steindorff A."/>
            <person name="Ohm R.A."/>
            <person name="Martin F."/>
            <person name="Silar P."/>
            <person name="Natvig D.O."/>
            <person name="Lalanne C."/>
            <person name="Gautier V."/>
            <person name="Ament-Velasquez S.L."/>
            <person name="Kruys A."/>
            <person name="Hutchinson M.I."/>
            <person name="Powell A.J."/>
            <person name="Barry K."/>
            <person name="Miller A.N."/>
            <person name="Grigoriev I.V."/>
            <person name="Debuchy R."/>
            <person name="Gladieux P."/>
            <person name="Hiltunen Thoren M."/>
            <person name="Johannesson H."/>
        </authorList>
    </citation>
    <scope>NUCLEOTIDE SEQUENCE</scope>
    <source>
        <strain evidence="1">PSN309</strain>
    </source>
</reference>
<evidence type="ECO:0000313" key="2">
    <source>
        <dbReference type="Proteomes" id="UP001302126"/>
    </source>
</evidence>
<gene>
    <name evidence="1" type="ORF">QBC35DRAFT_455365</name>
</gene>
<keyword evidence="2" id="KW-1185">Reference proteome</keyword>
<accession>A0AAN6WLI7</accession>
<dbReference type="Proteomes" id="UP001302126">
    <property type="component" value="Unassembled WGS sequence"/>
</dbReference>
<proteinExistence type="predicted"/>
<sequence length="205" mass="23483">MRQMTRPTSALESLPPEMLLGILSAMDSTEDLHALIRSSPTIYSVFVGAKLHVLFELVARQLGPGIRDAVIETVIIPTKLKVATTDEYIAEFNSAFQRCNELPSWQKLSVKNLDGQLDAAIALVQANRTIQFFVDNFAKLKLGYLRDTYRDVIIDPLTNNERRRVGQTFFRHEILSRLVRYDDEKPDLAPRFFNIYTTWEKAYVS</sequence>
<dbReference type="AlphaFoldDB" id="A0AAN6WLI7"/>
<reference evidence="1" key="2">
    <citation type="submission" date="2023-05" db="EMBL/GenBank/DDBJ databases">
        <authorList>
            <consortium name="Lawrence Berkeley National Laboratory"/>
            <person name="Steindorff A."/>
            <person name="Hensen N."/>
            <person name="Bonometti L."/>
            <person name="Westerberg I."/>
            <person name="Brannstrom I.O."/>
            <person name="Guillou S."/>
            <person name="Cros-Aarteil S."/>
            <person name="Calhoun S."/>
            <person name="Haridas S."/>
            <person name="Kuo A."/>
            <person name="Mondo S."/>
            <person name="Pangilinan J."/>
            <person name="Riley R."/>
            <person name="Labutti K."/>
            <person name="Andreopoulos B."/>
            <person name="Lipzen A."/>
            <person name="Chen C."/>
            <person name="Yanf M."/>
            <person name="Daum C."/>
            <person name="Ng V."/>
            <person name="Clum A."/>
            <person name="Ohm R."/>
            <person name="Martin F."/>
            <person name="Silar P."/>
            <person name="Natvig D."/>
            <person name="Lalanne C."/>
            <person name="Gautier V."/>
            <person name="Ament-Velasquez S.L."/>
            <person name="Kruys A."/>
            <person name="Hutchinson M.I."/>
            <person name="Powell A.J."/>
            <person name="Barry K."/>
            <person name="Miller A.N."/>
            <person name="Grigoriev I.V."/>
            <person name="Debuchy R."/>
            <person name="Gladieux P."/>
            <person name="Thoren M.H."/>
            <person name="Johannesson H."/>
        </authorList>
    </citation>
    <scope>NUCLEOTIDE SEQUENCE</scope>
    <source>
        <strain evidence="1">PSN309</strain>
    </source>
</reference>